<evidence type="ECO:0000313" key="2">
    <source>
        <dbReference type="Proteomes" id="UP000799424"/>
    </source>
</evidence>
<dbReference type="Proteomes" id="UP000799424">
    <property type="component" value="Unassembled WGS sequence"/>
</dbReference>
<evidence type="ECO:0000313" key="1">
    <source>
        <dbReference type="EMBL" id="KAF2830101.1"/>
    </source>
</evidence>
<reference evidence="1" key="1">
    <citation type="journal article" date="2020" name="Stud. Mycol.">
        <title>101 Dothideomycetes genomes: a test case for predicting lifestyles and emergence of pathogens.</title>
        <authorList>
            <person name="Haridas S."/>
            <person name="Albert R."/>
            <person name="Binder M."/>
            <person name="Bloem J."/>
            <person name="Labutti K."/>
            <person name="Salamov A."/>
            <person name="Andreopoulos B."/>
            <person name="Baker S."/>
            <person name="Barry K."/>
            <person name="Bills G."/>
            <person name="Bluhm B."/>
            <person name="Cannon C."/>
            <person name="Castanera R."/>
            <person name="Culley D."/>
            <person name="Daum C."/>
            <person name="Ezra D."/>
            <person name="Gonzalez J."/>
            <person name="Henrissat B."/>
            <person name="Kuo A."/>
            <person name="Liang C."/>
            <person name="Lipzen A."/>
            <person name="Lutzoni F."/>
            <person name="Magnuson J."/>
            <person name="Mondo S."/>
            <person name="Nolan M."/>
            <person name="Ohm R."/>
            <person name="Pangilinan J."/>
            <person name="Park H.-J."/>
            <person name="Ramirez L."/>
            <person name="Alfaro M."/>
            <person name="Sun H."/>
            <person name="Tritt A."/>
            <person name="Yoshinaga Y."/>
            <person name="Zwiers L.-H."/>
            <person name="Turgeon B."/>
            <person name="Goodwin S."/>
            <person name="Spatafora J."/>
            <person name="Crous P."/>
            <person name="Grigoriev I."/>
        </authorList>
    </citation>
    <scope>NUCLEOTIDE SEQUENCE</scope>
    <source>
        <strain evidence="1">CBS 113818</strain>
    </source>
</reference>
<dbReference type="SUPFAM" id="SSF52540">
    <property type="entry name" value="P-loop containing nucleoside triphosphate hydrolases"/>
    <property type="match status" value="1"/>
</dbReference>
<proteinExistence type="predicted"/>
<organism evidence="1 2">
    <name type="scientific">Ophiobolus disseminans</name>
    <dbReference type="NCBI Taxonomy" id="1469910"/>
    <lineage>
        <taxon>Eukaryota</taxon>
        <taxon>Fungi</taxon>
        <taxon>Dikarya</taxon>
        <taxon>Ascomycota</taxon>
        <taxon>Pezizomycotina</taxon>
        <taxon>Dothideomycetes</taxon>
        <taxon>Pleosporomycetidae</taxon>
        <taxon>Pleosporales</taxon>
        <taxon>Pleosporineae</taxon>
        <taxon>Phaeosphaeriaceae</taxon>
        <taxon>Ophiobolus</taxon>
    </lineage>
</organism>
<sequence>MPIQDPAPVSSPLLIFVLGVPCSGKRTLCTTLSTHYSLEHFFLGADLRELISPNPTSPAALIKPSLSAEELIKFRENVTANTLAPLHLTPKYVKERLFGVGATSGDVRILVDGFPRDAARWHVFKDMLKELWVPNKDAFLVALEVDRETART</sequence>
<evidence type="ECO:0008006" key="3">
    <source>
        <dbReference type="Google" id="ProtNLM"/>
    </source>
</evidence>
<dbReference type="OrthoDB" id="442176at2759"/>
<dbReference type="Pfam" id="PF13207">
    <property type="entry name" value="AAA_17"/>
    <property type="match status" value="1"/>
</dbReference>
<dbReference type="AlphaFoldDB" id="A0A6A7A9X1"/>
<dbReference type="EMBL" id="MU006220">
    <property type="protein sequence ID" value="KAF2830101.1"/>
    <property type="molecule type" value="Genomic_DNA"/>
</dbReference>
<protein>
    <recommendedName>
        <fullName evidence="3">P-loop containing nucleoside triphosphate hydrolase protein</fullName>
    </recommendedName>
</protein>
<accession>A0A6A7A9X1</accession>
<name>A0A6A7A9X1_9PLEO</name>
<keyword evidence="2" id="KW-1185">Reference proteome</keyword>
<gene>
    <name evidence="1" type="ORF">CC86DRAFT_403422</name>
</gene>
<dbReference type="InterPro" id="IPR027417">
    <property type="entry name" value="P-loop_NTPase"/>
</dbReference>
<dbReference type="Gene3D" id="3.40.50.300">
    <property type="entry name" value="P-loop containing nucleotide triphosphate hydrolases"/>
    <property type="match status" value="1"/>
</dbReference>